<keyword evidence="1" id="KW-1133">Transmembrane helix</keyword>
<evidence type="ECO:0000256" key="1">
    <source>
        <dbReference type="SAM" id="Phobius"/>
    </source>
</evidence>
<accession>A0ABT7UIJ9</accession>
<dbReference type="Pfam" id="PF22570">
    <property type="entry name" value="LiaF-TM"/>
    <property type="match status" value="1"/>
</dbReference>
<sequence length="228" mass="26015">MKKSKMFWGVLFIALAVLLIVTQLGLVNIHMSIWTLLLTVFFGVSALSSLLHKRATGFLFSIAFLIIIYDEPLGLEAITPWTVLIAALLASIGCHILFPSSKKHTHYAQDIQDKKTVKDGHVDIKESFGSCIRYIDSQNMEYITITNRVGMMKIYFDQADIKGQEINCYLYMSCAMLELYIPKTWKVKNCTDSVLSYIDMEMFDHNIVEHTMILKGKINLSEVKIIYV</sequence>
<dbReference type="InterPro" id="IPR054331">
    <property type="entry name" value="LiaF_TM"/>
</dbReference>
<feature type="transmembrane region" description="Helical" evidence="1">
    <location>
        <begin position="58"/>
        <end position="75"/>
    </location>
</feature>
<dbReference type="Proteomes" id="UP001529275">
    <property type="component" value="Unassembled WGS sequence"/>
</dbReference>
<evidence type="ECO:0000313" key="3">
    <source>
        <dbReference type="EMBL" id="MDM8195976.1"/>
    </source>
</evidence>
<organism evidence="3 4">
    <name type="scientific">Massilimicrobiota timonensis</name>
    <dbReference type="NCBI Taxonomy" id="1776392"/>
    <lineage>
        <taxon>Bacteria</taxon>
        <taxon>Bacillati</taxon>
        <taxon>Bacillota</taxon>
        <taxon>Erysipelotrichia</taxon>
        <taxon>Erysipelotrichales</taxon>
        <taxon>Erysipelotrichaceae</taxon>
        <taxon>Massilimicrobiota</taxon>
    </lineage>
</organism>
<feature type="domain" description="LiaF transmembrane" evidence="2">
    <location>
        <begin position="7"/>
        <end position="103"/>
    </location>
</feature>
<keyword evidence="1" id="KW-0472">Membrane</keyword>
<name>A0ABT7UIJ9_9FIRM</name>
<dbReference type="RefSeq" id="WP_289527704.1">
    <property type="nucleotide sequence ID" value="NZ_JAUDCK010000019.1"/>
</dbReference>
<feature type="transmembrane region" description="Helical" evidence="1">
    <location>
        <begin position="81"/>
        <end position="98"/>
    </location>
</feature>
<gene>
    <name evidence="3" type="ORF">QUV98_06580</name>
</gene>
<proteinExistence type="predicted"/>
<reference evidence="4" key="1">
    <citation type="submission" date="2023-06" db="EMBL/GenBank/DDBJ databases">
        <title>Identification and characterization of horizontal gene transfer across gut microbiota members of farm animals based on homology search.</title>
        <authorList>
            <person name="Zeman M."/>
            <person name="Kubasova T."/>
            <person name="Jahodarova E."/>
            <person name="Nykrynova M."/>
            <person name="Rychlik I."/>
        </authorList>
    </citation>
    <scope>NUCLEOTIDE SEQUENCE [LARGE SCALE GENOMIC DNA]</scope>
    <source>
        <strain evidence="4">ET341</strain>
    </source>
</reference>
<evidence type="ECO:0000259" key="2">
    <source>
        <dbReference type="Pfam" id="PF22570"/>
    </source>
</evidence>
<keyword evidence="1" id="KW-0812">Transmembrane</keyword>
<keyword evidence="4" id="KW-1185">Reference proteome</keyword>
<feature type="transmembrane region" description="Helical" evidence="1">
    <location>
        <begin position="7"/>
        <end position="27"/>
    </location>
</feature>
<protein>
    <recommendedName>
        <fullName evidence="2">LiaF transmembrane domain-containing protein</fullName>
    </recommendedName>
</protein>
<dbReference type="EMBL" id="JAUDCK010000019">
    <property type="protein sequence ID" value="MDM8195976.1"/>
    <property type="molecule type" value="Genomic_DNA"/>
</dbReference>
<feature type="transmembrane region" description="Helical" evidence="1">
    <location>
        <begin position="33"/>
        <end position="51"/>
    </location>
</feature>
<comment type="caution">
    <text evidence="3">The sequence shown here is derived from an EMBL/GenBank/DDBJ whole genome shotgun (WGS) entry which is preliminary data.</text>
</comment>
<evidence type="ECO:0000313" key="4">
    <source>
        <dbReference type="Proteomes" id="UP001529275"/>
    </source>
</evidence>